<evidence type="ECO:0000313" key="1">
    <source>
        <dbReference type="EMBL" id="MCC0179350.1"/>
    </source>
</evidence>
<evidence type="ECO:0000313" key="2">
    <source>
        <dbReference type="Proteomes" id="UP000729733"/>
    </source>
</evidence>
<dbReference type="Proteomes" id="UP000729733">
    <property type="component" value="Unassembled WGS sequence"/>
</dbReference>
<reference evidence="1" key="1">
    <citation type="journal article" date="2021" name="Antonie Van Leeuwenhoek">
        <title>Draft genome and description of Waterburya agarophytonicola gen. nov. sp. nov. (Pleurocapsales, Cyanobacteria): a seaweed symbiont.</title>
        <authorList>
            <person name="Bonthond G."/>
            <person name="Shalygin S."/>
            <person name="Bayer T."/>
            <person name="Weinberger F."/>
        </authorList>
    </citation>
    <scope>NUCLEOTIDE SEQUENCE</scope>
    <source>
        <strain evidence="1">KI4</strain>
    </source>
</reference>
<accession>A0A964FGU8</accession>
<organism evidence="1 2">
    <name type="scientific">Waterburya agarophytonicola KI4</name>
    <dbReference type="NCBI Taxonomy" id="2874699"/>
    <lineage>
        <taxon>Bacteria</taxon>
        <taxon>Bacillati</taxon>
        <taxon>Cyanobacteriota</taxon>
        <taxon>Cyanophyceae</taxon>
        <taxon>Pleurocapsales</taxon>
        <taxon>Hyellaceae</taxon>
        <taxon>Waterburya</taxon>
        <taxon>Waterburya agarophytonicola</taxon>
    </lineage>
</organism>
<comment type="caution">
    <text evidence="1">The sequence shown here is derived from an EMBL/GenBank/DDBJ whole genome shotgun (WGS) entry which is preliminary data.</text>
</comment>
<protein>
    <submittedName>
        <fullName evidence="1">Uncharacterized protein</fullName>
    </submittedName>
</protein>
<proteinExistence type="predicted"/>
<dbReference type="RefSeq" id="WP_229642449.1">
    <property type="nucleotide sequence ID" value="NZ_JADWDC010000078.1"/>
</dbReference>
<dbReference type="AlphaFoldDB" id="A0A964FGU8"/>
<name>A0A964FGU8_9CYAN</name>
<sequence length="177" mass="20543">MEQQLKEADAKLIESIAQCRQSTDTTQKQKCLNRLLFLIQQLPGIYSASHQDYPEAYNRTLEWACKNIDRFEPTTDSISRSMVIWINGYLKWRIRDLYISDNSYDPHRVYPSSREDNEADLIETIADPQISLSLLDTQIAQMQAEKEARIGNAIANYIKQDSGKNDSQFSYCQPHHH</sequence>
<gene>
    <name evidence="1" type="ORF">I4641_20525</name>
</gene>
<dbReference type="EMBL" id="JADWDC010000078">
    <property type="protein sequence ID" value="MCC0179350.1"/>
    <property type="molecule type" value="Genomic_DNA"/>
</dbReference>
<keyword evidence="2" id="KW-1185">Reference proteome</keyword>